<evidence type="ECO:0000313" key="3">
    <source>
        <dbReference type="EMBL" id="PRT55383.1"/>
    </source>
</evidence>
<sequence>MHTYPPWKPPSPPGSAKDKHPSSSEEFVTEASPSSPTPSFVSLAQPAQVLAGTHLEPSETHHAMVVATLPLSPKYPIPIKVERESCYDSKRVHRERERERRGDDRLRHMIDQLRDRNCILQQELNEVREEVKNERAEKELHASQRQVLREQMEKLQARNESLNKSLSALQERQQQWDVNLGDWDRRMDSMKKSYEKVHSDLVAERARRQQLEEHNRRQEVSYSAVRESVKGLKMRYNRELQSVRALVEKIQGEFANARPSAAVELHKKQQQEERRRIKAAAKELEEMQHRYFDGIADLQAAILKQVDDANADIVSKLNEVHRAAKLLGTSG</sequence>
<reference evidence="3 4" key="1">
    <citation type="submission" date="2017-04" db="EMBL/GenBank/DDBJ databases">
        <title>Genome sequencing of [Candida] sorbophila.</title>
        <authorList>
            <person name="Ahn J.O."/>
        </authorList>
    </citation>
    <scope>NUCLEOTIDE SEQUENCE [LARGE SCALE GENOMIC DNA]</scope>
    <source>
        <strain evidence="3 4">DS02</strain>
    </source>
</reference>
<keyword evidence="4" id="KW-1185">Reference proteome</keyword>
<dbReference type="RefSeq" id="XP_024665328.1">
    <property type="nucleotide sequence ID" value="XM_024809560.1"/>
</dbReference>
<evidence type="ECO:0000256" key="2">
    <source>
        <dbReference type="SAM" id="MobiDB-lite"/>
    </source>
</evidence>
<evidence type="ECO:0000313" key="4">
    <source>
        <dbReference type="Proteomes" id="UP000238350"/>
    </source>
</evidence>
<evidence type="ECO:0000256" key="1">
    <source>
        <dbReference type="SAM" id="Coils"/>
    </source>
</evidence>
<feature type="coiled-coil region" evidence="1">
    <location>
        <begin position="233"/>
        <end position="290"/>
    </location>
</feature>
<comment type="caution">
    <text evidence="3">The sequence shown here is derived from an EMBL/GenBank/DDBJ whole genome shotgun (WGS) entry which is preliminary data.</text>
</comment>
<feature type="coiled-coil region" evidence="1">
    <location>
        <begin position="110"/>
        <end position="172"/>
    </location>
</feature>
<dbReference type="EMBL" id="NDIQ01000021">
    <property type="protein sequence ID" value="PRT55383.1"/>
    <property type="molecule type" value="Genomic_DNA"/>
</dbReference>
<keyword evidence="1" id="KW-0175">Coiled coil</keyword>
<feature type="compositionally biased region" description="Polar residues" evidence="2">
    <location>
        <begin position="31"/>
        <end position="40"/>
    </location>
</feature>
<name>A0A2T0FK63_9ASCO</name>
<organism evidence="3 4">
    <name type="scientific">Wickerhamiella sorbophila</name>
    <dbReference type="NCBI Taxonomy" id="45607"/>
    <lineage>
        <taxon>Eukaryota</taxon>
        <taxon>Fungi</taxon>
        <taxon>Dikarya</taxon>
        <taxon>Ascomycota</taxon>
        <taxon>Saccharomycotina</taxon>
        <taxon>Dipodascomycetes</taxon>
        <taxon>Dipodascales</taxon>
        <taxon>Trichomonascaceae</taxon>
        <taxon>Wickerhamiella</taxon>
    </lineage>
</organism>
<evidence type="ECO:0008006" key="5">
    <source>
        <dbReference type="Google" id="ProtNLM"/>
    </source>
</evidence>
<dbReference type="GeneID" id="36516751"/>
<accession>A0A2T0FK63</accession>
<dbReference type="AlphaFoldDB" id="A0A2T0FK63"/>
<gene>
    <name evidence="3" type="ORF">B9G98_03003</name>
</gene>
<proteinExistence type="predicted"/>
<protein>
    <recommendedName>
        <fullName evidence="5">SWI5-dependent HO expression protein 3</fullName>
    </recommendedName>
</protein>
<feature type="compositionally biased region" description="Pro residues" evidence="2">
    <location>
        <begin position="1"/>
        <end position="13"/>
    </location>
</feature>
<dbReference type="Proteomes" id="UP000238350">
    <property type="component" value="Unassembled WGS sequence"/>
</dbReference>
<feature type="region of interest" description="Disordered" evidence="2">
    <location>
        <begin position="1"/>
        <end position="40"/>
    </location>
</feature>